<dbReference type="GO" id="GO:0016887">
    <property type="term" value="F:ATP hydrolysis activity"/>
    <property type="evidence" value="ECO:0007669"/>
    <property type="project" value="InterPro"/>
</dbReference>
<dbReference type="SUPFAM" id="SSF52540">
    <property type="entry name" value="P-loop containing nucleoside triphosphate hydrolases"/>
    <property type="match status" value="1"/>
</dbReference>
<evidence type="ECO:0000313" key="3">
    <source>
        <dbReference type="Proteomes" id="UP000545507"/>
    </source>
</evidence>
<evidence type="ECO:0000313" key="2">
    <source>
        <dbReference type="EMBL" id="NWF48639.1"/>
    </source>
</evidence>
<dbReference type="InterPro" id="IPR003959">
    <property type="entry name" value="ATPase_AAA_core"/>
</dbReference>
<keyword evidence="3" id="KW-1185">Reference proteome</keyword>
<dbReference type="Proteomes" id="UP000545507">
    <property type="component" value="Unassembled WGS sequence"/>
</dbReference>
<organism evidence="2 3">
    <name type="scientific">Hydrogenophaga aromaticivorans</name>
    <dbReference type="NCBI Taxonomy" id="2610898"/>
    <lineage>
        <taxon>Bacteria</taxon>
        <taxon>Pseudomonadati</taxon>
        <taxon>Pseudomonadota</taxon>
        <taxon>Betaproteobacteria</taxon>
        <taxon>Burkholderiales</taxon>
        <taxon>Comamonadaceae</taxon>
        <taxon>Hydrogenophaga</taxon>
    </lineage>
</organism>
<evidence type="ECO:0000259" key="1">
    <source>
        <dbReference type="Pfam" id="PF13304"/>
    </source>
</evidence>
<sequence length="425" mass="47549">MFKIKSIEISGFWQSNRVATTTFRDDVNIIIGKNGTGKTTFMNIVHAVLAVDGDALFDNPFKSVTLTLVDGKRTRTVRAERHETKTSPYPFIEYHISNRKFVAPLVGLDDGRPTVIRRRAAEDLQRIKHELGSFVSVASLSVYRIGGDADPEVRERMVRRVASPVDLRLQSLMHRLTQYQLELSSAAREVSIKLQRDVLTSLLYAEQKDAEKGYRLDFDEATEKQNLVSAYKQLGVAGQEVSKKIQDHISAVGATIRHLQQQTAKTKGKDAAPAGRIDFSALEAFRLTRTVVAKSLDAEEKTDEIFSHVNLFLDTLKKFIGDKIFSFVGGELVVNTEGPLPLAKLSSGEKQLLILLIEALLQRQRPYIFLADEPELSLHIAWQRNIISAIRSLNSNAQIVVATHSPEIAGKFKECLLDMSDILHV</sequence>
<dbReference type="GO" id="GO:0005524">
    <property type="term" value="F:ATP binding"/>
    <property type="evidence" value="ECO:0007669"/>
    <property type="project" value="InterPro"/>
</dbReference>
<dbReference type="Pfam" id="PF13304">
    <property type="entry name" value="AAA_21"/>
    <property type="match status" value="1"/>
</dbReference>
<gene>
    <name evidence="2" type="ORF">F3K02_25760</name>
</gene>
<dbReference type="EMBL" id="VYGV01000028">
    <property type="protein sequence ID" value="NWF48639.1"/>
    <property type="molecule type" value="Genomic_DNA"/>
</dbReference>
<dbReference type="InterPro" id="IPR051396">
    <property type="entry name" value="Bact_Antivir_Def_Nuclease"/>
</dbReference>
<name>A0A7Y8H2E0_9BURK</name>
<dbReference type="RefSeq" id="WP_177139389.1">
    <property type="nucleotide sequence ID" value="NZ_VYGV01000028.1"/>
</dbReference>
<proteinExistence type="predicted"/>
<dbReference type="PANTHER" id="PTHR43581">
    <property type="entry name" value="ATP/GTP PHOSPHATASE"/>
    <property type="match status" value="1"/>
</dbReference>
<dbReference type="AlphaFoldDB" id="A0A7Y8H2E0"/>
<feature type="domain" description="ATPase AAA-type core" evidence="1">
    <location>
        <begin position="305"/>
        <end position="408"/>
    </location>
</feature>
<reference evidence="2 3" key="1">
    <citation type="submission" date="2019-09" db="EMBL/GenBank/DDBJ databases">
        <title>Hydrogenophaga aromatica sp. nov., isolated from a para-xylene-degrading enrichment culture.</title>
        <authorList>
            <person name="Tancsics A."/>
            <person name="Banerjee S."/>
        </authorList>
    </citation>
    <scope>NUCLEOTIDE SEQUENCE [LARGE SCALE GENOMIC DNA]</scope>
    <source>
        <strain evidence="2 3">D2P1</strain>
    </source>
</reference>
<protein>
    <submittedName>
        <fullName evidence="2">AAA family ATPase</fullName>
    </submittedName>
</protein>
<accession>A0A7Y8H2E0</accession>
<comment type="caution">
    <text evidence="2">The sequence shown here is derived from an EMBL/GenBank/DDBJ whole genome shotgun (WGS) entry which is preliminary data.</text>
</comment>
<dbReference type="Gene3D" id="3.40.50.300">
    <property type="entry name" value="P-loop containing nucleotide triphosphate hydrolases"/>
    <property type="match status" value="1"/>
</dbReference>
<dbReference type="InterPro" id="IPR027417">
    <property type="entry name" value="P-loop_NTPase"/>
</dbReference>
<dbReference type="PANTHER" id="PTHR43581:SF2">
    <property type="entry name" value="EXCINUCLEASE ATPASE SUBUNIT"/>
    <property type="match status" value="1"/>
</dbReference>